<dbReference type="AlphaFoldDB" id="A0A4Q2IPD8"/>
<dbReference type="Pfam" id="PF10983">
    <property type="entry name" value="DUF2793"/>
    <property type="match status" value="1"/>
</dbReference>
<reference evidence="1 2" key="1">
    <citation type="submission" date="2019-01" db="EMBL/GenBank/DDBJ databases">
        <title>Sphingomonas mucosissima sp. nov. and Sphingomonas desiccabilis sp. nov., from biological soil crusts in the Colorado Plateau, USA.</title>
        <authorList>
            <person name="Zhu D."/>
        </authorList>
    </citation>
    <scope>NUCLEOTIDE SEQUENCE [LARGE SCALE GENOMIC DNA]</scope>
    <source>
        <strain evidence="1 2">CP1D</strain>
    </source>
</reference>
<protein>
    <submittedName>
        <fullName evidence="1">DUF2793 domain-containing protein</fullName>
    </submittedName>
</protein>
<evidence type="ECO:0000313" key="2">
    <source>
        <dbReference type="Proteomes" id="UP000292347"/>
    </source>
</evidence>
<dbReference type="EMBL" id="SDPT01000002">
    <property type="protein sequence ID" value="RXZ31412.1"/>
    <property type="molecule type" value="Genomic_DNA"/>
</dbReference>
<organism evidence="1 2">
    <name type="scientific">Sphingomonas desiccabilis</name>
    <dbReference type="NCBI Taxonomy" id="429134"/>
    <lineage>
        <taxon>Bacteria</taxon>
        <taxon>Pseudomonadati</taxon>
        <taxon>Pseudomonadota</taxon>
        <taxon>Alphaproteobacteria</taxon>
        <taxon>Sphingomonadales</taxon>
        <taxon>Sphingomonadaceae</taxon>
        <taxon>Sphingomonas</taxon>
    </lineage>
</organism>
<dbReference type="InterPro" id="IPR021251">
    <property type="entry name" value="DUF2793"/>
</dbReference>
<proteinExistence type="predicted"/>
<dbReference type="OrthoDB" id="564699at2"/>
<name>A0A4Q2IPD8_9SPHN</name>
<evidence type="ECO:0000313" key="1">
    <source>
        <dbReference type="EMBL" id="RXZ31412.1"/>
    </source>
</evidence>
<accession>A0A4Q2IPD8</accession>
<gene>
    <name evidence="1" type="ORF">EO081_09150</name>
</gene>
<keyword evidence="2" id="KW-1185">Reference proteome</keyword>
<dbReference type="Proteomes" id="UP000292347">
    <property type="component" value="Unassembled WGS sequence"/>
</dbReference>
<comment type="caution">
    <text evidence="1">The sequence shown here is derived from an EMBL/GenBank/DDBJ whole genome shotgun (WGS) entry which is preliminary data.</text>
</comment>
<sequence>MIDTTVRLALPMLHAGQAQKELTHNEALLALDVLLHPEMEEVGRNQPPAAPVAGQCWIVGEAPVDAWSGQADKVAAWSEAGWRFFRACEGMLLWSRSDALPVRRLAGAWIVGEVHGVRLILEGKQVVGAQQPAIPSATGGTVVDAQARATLALVVEALRTHGLVAGNAE</sequence>
<dbReference type="RefSeq" id="WP_129341658.1">
    <property type="nucleotide sequence ID" value="NZ_JACIDD010000002.1"/>
</dbReference>